<name>A0A841GZ82_9BACT</name>
<dbReference type="EMBL" id="JACHIA010000007">
    <property type="protein sequence ID" value="MBB6071115.1"/>
    <property type="molecule type" value="Genomic_DNA"/>
</dbReference>
<dbReference type="Proteomes" id="UP000582837">
    <property type="component" value="Unassembled WGS sequence"/>
</dbReference>
<keyword evidence="2" id="KW-1185">Reference proteome</keyword>
<reference evidence="1 2" key="1">
    <citation type="submission" date="2020-08" db="EMBL/GenBank/DDBJ databases">
        <title>Genomic Encyclopedia of Type Strains, Phase IV (KMG-IV): sequencing the most valuable type-strain genomes for metagenomic binning, comparative biology and taxonomic classification.</title>
        <authorList>
            <person name="Goeker M."/>
        </authorList>
    </citation>
    <scope>NUCLEOTIDE SEQUENCE [LARGE SCALE GENOMIC DNA]</scope>
    <source>
        <strain evidence="1 2">DSM 29007</strain>
    </source>
</reference>
<dbReference type="InterPro" id="IPR025851">
    <property type="entry name" value="SUKH-4"/>
</dbReference>
<protein>
    <recommendedName>
        <fullName evidence="3">SMI1/KNR4 family protein</fullName>
    </recommendedName>
</protein>
<evidence type="ECO:0000313" key="2">
    <source>
        <dbReference type="Proteomes" id="UP000582837"/>
    </source>
</evidence>
<comment type="caution">
    <text evidence="1">The sequence shown here is derived from an EMBL/GenBank/DDBJ whole genome shotgun (WGS) entry which is preliminary data.</text>
</comment>
<evidence type="ECO:0008006" key="3">
    <source>
        <dbReference type="Google" id="ProtNLM"/>
    </source>
</evidence>
<organism evidence="1 2">
    <name type="scientific">Longimicrobium terrae</name>
    <dbReference type="NCBI Taxonomy" id="1639882"/>
    <lineage>
        <taxon>Bacteria</taxon>
        <taxon>Pseudomonadati</taxon>
        <taxon>Gemmatimonadota</taxon>
        <taxon>Longimicrobiia</taxon>
        <taxon>Longimicrobiales</taxon>
        <taxon>Longimicrobiaceae</taxon>
        <taxon>Longimicrobium</taxon>
    </lineage>
</organism>
<dbReference type="RefSeq" id="WP_170033716.1">
    <property type="nucleotide sequence ID" value="NZ_JABDTL010000001.1"/>
</dbReference>
<accession>A0A841GZ82</accession>
<sequence length="186" mass="20287">MLTPAEFELAWGDDLIPLVAFPEDHLRDAAVSEENRRFLAEAGLPEDAAPFLSFGPPPEDARTLPEMWGLPAEYAKYTVIGGNGSGDPIVVMPDGAVACLNHDDGMAEMYINRNVPVLAETLLRFRNLIAEAQRIGGPGAYWDAAVPAGLQREFRDFLFAADPRACEPDTLWGAEMRGWESRQAGG</sequence>
<dbReference type="AlphaFoldDB" id="A0A841GZ82"/>
<evidence type="ECO:0000313" key="1">
    <source>
        <dbReference type="EMBL" id="MBB6071115.1"/>
    </source>
</evidence>
<gene>
    <name evidence="1" type="ORF">HNQ61_002739</name>
</gene>
<proteinExistence type="predicted"/>
<dbReference type="Pfam" id="PF14435">
    <property type="entry name" value="SUKH-4"/>
    <property type="match status" value="1"/>
</dbReference>